<dbReference type="AlphaFoldDB" id="A0A1C7NWT3"/>
<evidence type="ECO:0000313" key="2">
    <source>
        <dbReference type="Proteomes" id="UP000093000"/>
    </source>
</evidence>
<name>A0A1C7NWT3_9FUNG</name>
<sequence>MIIPSKEVVLECIGDHGNCHRFRGETELQEQIVSACYRKISNYLIAKGIIYRITKDIEIYKNLIDSSHASIRYNARLKKNVLLSITSWANFLKRTLTLVWVVLMQKEIGGRCRIDDVACFISNQLEVILKLPNQQAV</sequence>
<accession>A0A1C7NWT3</accession>
<reference evidence="1 2" key="1">
    <citation type="submission" date="2016-03" db="EMBL/GenBank/DDBJ databases">
        <title>Choanephora cucurbitarum.</title>
        <authorList>
            <person name="Min B."/>
            <person name="Park H."/>
            <person name="Park J.-H."/>
            <person name="Shin H.-D."/>
            <person name="Choi I.-G."/>
        </authorList>
    </citation>
    <scope>NUCLEOTIDE SEQUENCE [LARGE SCALE GENOMIC DNA]</scope>
    <source>
        <strain evidence="1 2">KUS-F28377</strain>
    </source>
</reference>
<dbReference type="Proteomes" id="UP000093000">
    <property type="component" value="Unassembled WGS sequence"/>
</dbReference>
<evidence type="ECO:0000313" key="1">
    <source>
        <dbReference type="EMBL" id="OBZ91914.1"/>
    </source>
</evidence>
<gene>
    <name evidence="1" type="ORF">A0J61_00025</name>
</gene>
<dbReference type="InParanoid" id="A0A1C7NWT3"/>
<comment type="caution">
    <text evidence="1">The sequence shown here is derived from an EMBL/GenBank/DDBJ whole genome shotgun (WGS) entry which is preliminary data.</text>
</comment>
<protein>
    <submittedName>
        <fullName evidence="1">Uncharacterized protein</fullName>
    </submittedName>
</protein>
<organism evidence="1 2">
    <name type="scientific">Choanephora cucurbitarum</name>
    <dbReference type="NCBI Taxonomy" id="101091"/>
    <lineage>
        <taxon>Eukaryota</taxon>
        <taxon>Fungi</taxon>
        <taxon>Fungi incertae sedis</taxon>
        <taxon>Mucoromycota</taxon>
        <taxon>Mucoromycotina</taxon>
        <taxon>Mucoromycetes</taxon>
        <taxon>Mucorales</taxon>
        <taxon>Mucorineae</taxon>
        <taxon>Choanephoraceae</taxon>
        <taxon>Choanephoroideae</taxon>
        <taxon>Choanephora</taxon>
    </lineage>
</organism>
<dbReference type="EMBL" id="LUGH01000001">
    <property type="protein sequence ID" value="OBZ91914.1"/>
    <property type="molecule type" value="Genomic_DNA"/>
</dbReference>
<keyword evidence="2" id="KW-1185">Reference proteome</keyword>
<proteinExistence type="predicted"/>